<feature type="region of interest" description="Disordered" evidence="1">
    <location>
        <begin position="27"/>
        <end position="77"/>
    </location>
</feature>
<evidence type="ECO:0000313" key="2">
    <source>
        <dbReference type="EMBL" id="EJK50992.1"/>
    </source>
</evidence>
<dbReference type="AlphaFoldDB" id="K0RW60"/>
<evidence type="ECO:0000313" key="3">
    <source>
        <dbReference type="Proteomes" id="UP000266841"/>
    </source>
</evidence>
<reference evidence="2 3" key="1">
    <citation type="journal article" date="2012" name="Genome Biol.">
        <title>Genome and low-iron response of an oceanic diatom adapted to chronic iron limitation.</title>
        <authorList>
            <person name="Lommer M."/>
            <person name="Specht M."/>
            <person name="Roy A.S."/>
            <person name="Kraemer L."/>
            <person name="Andreson R."/>
            <person name="Gutowska M.A."/>
            <person name="Wolf J."/>
            <person name="Bergner S.V."/>
            <person name="Schilhabel M.B."/>
            <person name="Klostermeier U.C."/>
            <person name="Beiko R.G."/>
            <person name="Rosenstiel P."/>
            <person name="Hippler M."/>
            <person name="Laroche J."/>
        </authorList>
    </citation>
    <scope>NUCLEOTIDE SEQUENCE [LARGE SCALE GENOMIC DNA]</scope>
    <source>
        <strain evidence="2 3">CCMP1005</strain>
    </source>
</reference>
<feature type="compositionally biased region" description="Low complexity" evidence="1">
    <location>
        <begin position="27"/>
        <end position="41"/>
    </location>
</feature>
<comment type="caution">
    <text evidence="2">The sequence shown here is derived from an EMBL/GenBank/DDBJ whole genome shotgun (WGS) entry which is preliminary data.</text>
</comment>
<keyword evidence="3" id="KW-1185">Reference proteome</keyword>
<accession>K0RW60</accession>
<evidence type="ECO:0000256" key="1">
    <source>
        <dbReference type="SAM" id="MobiDB-lite"/>
    </source>
</evidence>
<feature type="compositionally biased region" description="Basic and acidic residues" evidence="1">
    <location>
        <begin position="49"/>
        <end position="58"/>
    </location>
</feature>
<feature type="non-terminal residue" evidence="2">
    <location>
        <position position="126"/>
    </location>
</feature>
<feature type="compositionally biased region" description="Basic and acidic residues" evidence="1">
    <location>
        <begin position="67"/>
        <end position="77"/>
    </location>
</feature>
<name>K0RW60_THAOC</name>
<dbReference type="Proteomes" id="UP000266841">
    <property type="component" value="Unassembled WGS sequence"/>
</dbReference>
<dbReference type="Gene3D" id="1.20.1280.50">
    <property type="match status" value="1"/>
</dbReference>
<gene>
    <name evidence="2" type="ORF">THAOC_29885</name>
</gene>
<dbReference type="EMBL" id="AGNL01042438">
    <property type="protein sequence ID" value="EJK50992.1"/>
    <property type="molecule type" value="Genomic_DNA"/>
</dbReference>
<sequence length="126" mass="13654">MRSDEPKPTMLALRMLTSAKCAKSPVSAAAATSAQSPAPASLCSSPTSERTRGEEERWGVCSASCQRQDEEKEDESKNAIGRVNTLAEWLGSAVAANLISTCVSKQWNELSSDDELWEVLCKERFG</sequence>
<evidence type="ECO:0008006" key="4">
    <source>
        <dbReference type="Google" id="ProtNLM"/>
    </source>
</evidence>
<dbReference type="SUPFAM" id="SSF81383">
    <property type="entry name" value="F-box domain"/>
    <property type="match status" value="1"/>
</dbReference>
<proteinExistence type="predicted"/>
<dbReference type="InterPro" id="IPR036047">
    <property type="entry name" value="F-box-like_dom_sf"/>
</dbReference>
<organism evidence="2 3">
    <name type="scientific">Thalassiosira oceanica</name>
    <name type="common">Marine diatom</name>
    <dbReference type="NCBI Taxonomy" id="159749"/>
    <lineage>
        <taxon>Eukaryota</taxon>
        <taxon>Sar</taxon>
        <taxon>Stramenopiles</taxon>
        <taxon>Ochrophyta</taxon>
        <taxon>Bacillariophyta</taxon>
        <taxon>Coscinodiscophyceae</taxon>
        <taxon>Thalassiosirophycidae</taxon>
        <taxon>Thalassiosirales</taxon>
        <taxon>Thalassiosiraceae</taxon>
        <taxon>Thalassiosira</taxon>
    </lineage>
</organism>
<protein>
    <recommendedName>
        <fullName evidence="4">F-box domain-containing protein</fullName>
    </recommendedName>
</protein>